<proteinExistence type="predicted"/>
<evidence type="ECO:0000313" key="1">
    <source>
        <dbReference type="EMBL" id="MDS0300876.1"/>
    </source>
</evidence>
<evidence type="ECO:0000313" key="2">
    <source>
        <dbReference type="Proteomes" id="UP001257060"/>
    </source>
</evidence>
<gene>
    <name evidence="1" type="ORF">NDI76_19175</name>
</gene>
<dbReference type="RefSeq" id="WP_310925792.1">
    <property type="nucleotide sequence ID" value="NZ_JAMQOP010000004.1"/>
</dbReference>
<protein>
    <submittedName>
        <fullName evidence="1">Uncharacterized protein</fullName>
    </submittedName>
</protein>
<dbReference type="EMBL" id="JAMQOP010000004">
    <property type="protein sequence ID" value="MDS0300876.1"/>
    <property type="molecule type" value="Genomic_DNA"/>
</dbReference>
<keyword evidence="2" id="KW-1185">Reference proteome</keyword>
<sequence length="85" mass="9640">MDSSDPWYRGALVPDRDGDWRVTAVARRSLASEETFVCEATGAAVPASSTHLLVTVRRRGRFRDKTDEFVVLDEDTLRRWLEVGD</sequence>
<dbReference type="Proteomes" id="UP001257060">
    <property type="component" value="Unassembled WGS sequence"/>
</dbReference>
<reference evidence="1 2" key="1">
    <citation type="submission" date="2022-06" db="EMBL/GenBank/DDBJ databases">
        <title>Halogeometricum sp. a new haloarchaeum isolate from saline soil.</title>
        <authorList>
            <person name="Strakova D."/>
            <person name="Galisteo C."/>
            <person name="Sanchez-Porro C."/>
            <person name="Ventosa A."/>
        </authorList>
    </citation>
    <scope>NUCLEOTIDE SEQUENCE [LARGE SCALE GENOMIC DNA]</scope>
    <source>
        <strain evidence="1 2">S1BR25-6</strain>
    </source>
</reference>
<comment type="caution">
    <text evidence="1">The sequence shown here is derived from an EMBL/GenBank/DDBJ whole genome shotgun (WGS) entry which is preliminary data.</text>
</comment>
<organism evidence="1 2">
    <name type="scientific">Halogeometricum salsisoli</name>
    <dbReference type="NCBI Taxonomy" id="2950536"/>
    <lineage>
        <taxon>Archaea</taxon>
        <taxon>Methanobacteriati</taxon>
        <taxon>Methanobacteriota</taxon>
        <taxon>Stenosarchaea group</taxon>
        <taxon>Halobacteria</taxon>
        <taxon>Halobacteriales</taxon>
        <taxon>Haloferacaceae</taxon>
        <taxon>Halogeometricum</taxon>
    </lineage>
</organism>
<name>A0ABU2GKD8_9EURY</name>
<accession>A0ABU2GKD8</accession>